<keyword evidence="3" id="KW-1185">Reference proteome</keyword>
<gene>
    <name evidence="2" type="ORF">MEDL_65338</name>
</gene>
<dbReference type="PANTHER" id="PTHR47331">
    <property type="entry name" value="PHD-TYPE DOMAIN-CONTAINING PROTEIN"/>
    <property type="match status" value="1"/>
</dbReference>
<dbReference type="OrthoDB" id="5985737at2759"/>
<dbReference type="Gene3D" id="1.10.340.70">
    <property type="match status" value="1"/>
</dbReference>
<dbReference type="EMBL" id="CAJPWZ010003172">
    <property type="protein sequence ID" value="CAG2253828.1"/>
    <property type="molecule type" value="Genomic_DNA"/>
</dbReference>
<evidence type="ECO:0000313" key="3">
    <source>
        <dbReference type="Proteomes" id="UP000683360"/>
    </source>
</evidence>
<dbReference type="InterPro" id="IPR001584">
    <property type="entry name" value="Integrase_cat-core"/>
</dbReference>
<dbReference type="PROSITE" id="PS50994">
    <property type="entry name" value="INTEGRASE"/>
    <property type="match status" value="1"/>
</dbReference>
<dbReference type="GO" id="GO:0015074">
    <property type="term" value="P:DNA integration"/>
    <property type="evidence" value="ECO:0007669"/>
    <property type="project" value="InterPro"/>
</dbReference>
<dbReference type="InterPro" id="IPR040676">
    <property type="entry name" value="DUF5641"/>
</dbReference>
<dbReference type="InterPro" id="IPR021109">
    <property type="entry name" value="Peptidase_aspartic_dom_sf"/>
</dbReference>
<dbReference type="Proteomes" id="UP000683360">
    <property type="component" value="Unassembled WGS sequence"/>
</dbReference>
<dbReference type="GO" id="GO:0003676">
    <property type="term" value="F:nucleic acid binding"/>
    <property type="evidence" value="ECO:0007669"/>
    <property type="project" value="InterPro"/>
</dbReference>
<sequence>MAEKDNNVDLDFTNIPSDLVDFSYCRFVVELDVLAKQLQLCTKCCYSLHLHNSLGVRPLGLSGILFVQCTECGNVDRIKLGNTHYRTEVKRGNGIFDINTKVAIESLELIIKDLEDAYSEMEGGHASYLEVLDSDDETDKDIIEHSNTDMDHLYQELCEARSMMGKVVEAAKVKDIKPIEEVKCTKDNMRVKKLDAPVFTGNIRDYPSFKQDYNLLMKDDPFTLKQCLTGEALLTVKGVDNDFTEMMKRLDIKYGKPEKLADAVLSEIKGLKPMFDGDYMSFITTVDVVERCWLDLKRMNMELEMNTATMISQIERLLPPLQKRVWALRKQKYGSHTFPELLNFLLEEKNAMEYIHSDLRDSSASRTLLKSKVHNTTLEEDTAVESLQAQVKQNQETLKQVVDGLAQVAEVMSHGNRYKQNGDGMNSKNNIPMRINRRSCWYHETDNHDIGKCTAFSRLDGQTKIDLIRKQGGCFSCLKIGHLSRYCSNRKPCDVLDENQQMCGRMHHQALHGIQVNGSTFHNCISIVNGDKGREDVLLMISKVPSNGNYLTALWDPGANISLITHDSARRLNLKGRDVTLSVTKVGNTTDYIQSKEYIVPLTDLNGQEWKIRTYGMDQITADVTRVDIRGIAKLFKSVTEKDVIRPEGKVDILIGSDCCVLLPTKAEQVGNLQLMKNQFGYCLRGSHTLLKVGTVSHHFVRIHHLYGQQYDTGSIHIANFNGLKESLDNFFNIESLGTQCNPKCGNCKCGKCPIGNGNYTIAEERELNMIRKGLQYDKDEKRWTVTYPWIRESAELPNNIGAANHRLESTEKRLQRTGTIYANAYNDQIKDMVNRNVARKLSDYEVRNYEGPIHYLPHHEVLKPDSKSTPIRIVFNSSSTYMGHVINDYWAKGPNVLNDMLVVLLRFRQNRIGIAGDISKMYNAIKLSVPDQHTHRFLWRDLDASRKPDHYVLKTVTFGDRPSGTIATVALGMTAEMSKDIYPEAAEMILRNSYVDDIINSVDNNDQARKVMEDTEKLLAKGGFTIKHWIVTGKQSDQWNGLHISNEPKEKILGMIWQPRDDMFTFQAKINFSSKRRGIHIDKDLQQTQIDDIPLILTRRMVLSQVASIYDPLGLACPFVLTAKLLLRSFCKTDGGNGGWDEPIADAMRQKWIEFFKGVFQLESIQFPRCIKPEAAYKNPVLVVFSDGSSVAYGACAYIRWQIGPETYEANLIIAKNRIAPTKQLSIPRLELCGAVIASRIREKIVKEMDFNFIRIIHVVDSTIVRAQIQRESYGFGTFVATRIAEIQSKTEPSDWWWVQGEQNPADLTTRATDPTALVMESVWQKGPDFLRLPIEQWPIRQDYSESSQLPDAVGITMSFEHEEKSRDIVPDVSDIDLNRFSNVSKMLRVTSIILDIAKHRSFKGAANRISAGNIQRAEMIWIKHIQKSLPKDSLVRYRRLGVQTNSDGIITVGQRMQEWMKRTWNQTEFILLPNSHPFIKLIVASFHSEDHSGVDTTLAKLRSRYWIPGVRRIIKLVKKRCIICRKREKKIVGQQMGMLPIERLQPAPAFYYCAVDLFGPFMIRDTVKKRTHGKAYGVLFNCVTTRAVYVDLAEGYDTSSFIMTLRRFVTVRGYPRKMISDSGSQLVAAGKELQQVVHKWDWEPIKSFGKCKGMDWVTTKSADAPWENGVSESLVKSVKKSLEVAIGTSVMTFSELQTVLFEVSNLLNERPIGTKNSDPTEGSYLCPNDLLLGRSSIRVPNGNFNENSNYKLRNVKVGDLVIVQDSNIVRGRWKMAQIVEANAGRDGFVRDVILRYKNVSQGVSYNGCEDQTIRRSVHRLVVILPVEEQLKD</sequence>
<dbReference type="InterPro" id="IPR049012">
    <property type="entry name" value="Mutator_transp_dom"/>
</dbReference>
<accession>A0A8S3V7S4</accession>
<dbReference type="SUPFAM" id="SSF53098">
    <property type="entry name" value="Ribonuclease H-like"/>
    <property type="match status" value="1"/>
</dbReference>
<dbReference type="InterPro" id="IPR043502">
    <property type="entry name" value="DNA/RNA_pol_sf"/>
</dbReference>
<feature type="domain" description="Integrase catalytic" evidence="1">
    <location>
        <begin position="1546"/>
        <end position="1737"/>
    </location>
</feature>
<dbReference type="Pfam" id="PF05380">
    <property type="entry name" value="Peptidase_A17"/>
    <property type="match status" value="1"/>
</dbReference>
<dbReference type="Gene3D" id="2.40.70.10">
    <property type="entry name" value="Acid Proteases"/>
    <property type="match status" value="1"/>
</dbReference>
<dbReference type="Pfam" id="PF18701">
    <property type="entry name" value="DUF5641"/>
    <property type="match status" value="1"/>
</dbReference>
<dbReference type="InterPro" id="IPR041588">
    <property type="entry name" value="Integrase_H2C2"/>
</dbReference>
<proteinExistence type="predicted"/>
<dbReference type="PANTHER" id="PTHR47331:SF5">
    <property type="entry name" value="RIBONUCLEASE H"/>
    <property type="match status" value="1"/>
</dbReference>
<protein>
    <recommendedName>
        <fullName evidence="1">Integrase catalytic domain-containing protein</fullName>
    </recommendedName>
</protein>
<dbReference type="InterPro" id="IPR036397">
    <property type="entry name" value="RNaseH_sf"/>
</dbReference>
<dbReference type="Pfam" id="PF17921">
    <property type="entry name" value="Integrase_H2C2"/>
    <property type="match status" value="1"/>
</dbReference>
<evidence type="ECO:0000259" key="1">
    <source>
        <dbReference type="PROSITE" id="PS50994"/>
    </source>
</evidence>
<dbReference type="InterPro" id="IPR008042">
    <property type="entry name" value="Retrotrans_Pao"/>
</dbReference>
<dbReference type="InterPro" id="IPR012337">
    <property type="entry name" value="RNaseH-like_sf"/>
</dbReference>
<evidence type="ECO:0000313" key="2">
    <source>
        <dbReference type="EMBL" id="CAG2253828.1"/>
    </source>
</evidence>
<dbReference type="SUPFAM" id="SSF56672">
    <property type="entry name" value="DNA/RNA polymerases"/>
    <property type="match status" value="1"/>
</dbReference>
<organism evidence="2 3">
    <name type="scientific">Mytilus edulis</name>
    <name type="common">Blue mussel</name>
    <dbReference type="NCBI Taxonomy" id="6550"/>
    <lineage>
        <taxon>Eukaryota</taxon>
        <taxon>Metazoa</taxon>
        <taxon>Spiralia</taxon>
        <taxon>Lophotrochozoa</taxon>
        <taxon>Mollusca</taxon>
        <taxon>Bivalvia</taxon>
        <taxon>Autobranchia</taxon>
        <taxon>Pteriomorphia</taxon>
        <taxon>Mytilida</taxon>
        <taxon>Mytiloidea</taxon>
        <taxon>Mytilidae</taxon>
        <taxon>Mytilinae</taxon>
        <taxon>Mytilus</taxon>
    </lineage>
</organism>
<dbReference type="Gene3D" id="3.30.420.10">
    <property type="entry name" value="Ribonuclease H-like superfamily/Ribonuclease H"/>
    <property type="match status" value="1"/>
</dbReference>
<name>A0A8S3V7S4_MYTED</name>
<dbReference type="Pfam" id="PF20700">
    <property type="entry name" value="Mutator"/>
    <property type="match status" value="1"/>
</dbReference>
<reference evidence="2" key="1">
    <citation type="submission" date="2021-03" db="EMBL/GenBank/DDBJ databases">
        <authorList>
            <person name="Bekaert M."/>
        </authorList>
    </citation>
    <scope>NUCLEOTIDE SEQUENCE</scope>
</reference>
<comment type="caution">
    <text evidence="2">The sequence shown here is derived from an EMBL/GenBank/DDBJ whole genome shotgun (WGS) entry which is preliminary data.</text>
</comment>